<dbReference type="SMART" id="SM00448">
    <property type="entry name" value="REC"/>
    <property type="match status" value="1"/>
</dbReference>
<evidence type="ECO:0000313" key="8">
    <source>
        <dbReference type="EMBL" id="GGD42179.1"/>
    </source>
</evidence>
<evidence type="ECO:0000256" key="4">
    <source>
        <dbReference type="ARBA" id="ARBA00023163"/>
    </source>
</evidence>
<dbReference type="InterPro" id="IPR039420">
    <property type="entry name" value="WalR-like"/>
</dbReference>
<feature type="domain" description="Response regulatory" evidence="7">
    <location>
        <begin position="1"/>
        <end position="98"/>
    </location>
</feature>
<protein>
    <submittedName>
        <fullName evidence="8">DNA-binding response regulator</fullName>
    </submittedName>
</protein>
<dbReference type="InterPro" id="IPR001789">
    <property type="entry name" value="Sig_transdc_resp-reg_receiver"/>
</dbReference>
<evidence type="ECO:0000313" key="9">
    <source>
        <dbReference type="Proteomes" id="UP000609064"/>
    </source>
</evidence>
<keyword evidence="9" id="KW-1185">Reference proteome</keyword>
<evidence type="ECO:0000256" key="5">
    <source>
        <dbReference type="PROSITE-ProRule" id="PRU00169"/>
    </source>
</evidence>
<dbReference type="InterPro" id="IPR036388">
    <property type="entry name" value="WH-like_DNA-bd_sf"/>
</dbReference>
<dbReference type="AlphaFoldDB" id="A0A917DJ94"/>
<dbReference type="SUPFAM" id="SSF46894">
    <property type="entry name" value="C-terminal effector domain of the bipartite response regulators"/>
    <property type="match status" value="1"/>
</dbReference>
<dbReference type="EMBL" id="BMKK01000001">
    <property type="protein sequence ID" value="GGD42179.1"/>
    <property type="molecule type" value="Genomic_DNA"/>
</dbReference>
<dbReference type="SUPFAM" id="SSF52172">
    <property type="entry name" value="CheY-like"/>
    <property type="match status" value="1"/>
</dbReference>
<dbReference type="PANTHER" id="PTHR43214">
    <property type="entry name" value="TWO-COMPONENT RESPONSE REGULATOR"/>
    <property type="match status" value="1"/>
</dbReference>
<dbReference type="GO" id="GO:0000160">
    <property type="term" value="P:phosphorelay signal transduction system"/>
    <property type="evidence" value="ECO:0007669"/>
    <property type="project" value="InterPro"/>
</dbReference>
<evidence type="ECO:0000256" key="3">
    <source>
        <dbReference type="ARBA" id="ARBA00023125"/>
    </source>
</evidence>
<dbReference type="CDD" id="cd06170">
    <property type="entry name" value="LuxR_C_like"/>
    <property type="match status" value="1"/>
</dbReference>
<dbReference type="PROSITE" id="PS50043">
    <property type="entry name" value="HTH_LUXR_2"/>
    <property type="match status" value="1"/>
</dbReference>
<reference evidence="8" key="1">
    <citation type="journal article" date="2014" name="Int. J. Syst. Evol. Microbiol.">
        <title>Complete genome sequence of Corynebacterium casei LMG S-19264T (=DSM 44701T), isolated from a smear-ripened cheese.</title>
        <authorList>
            <consortium name="US DOE Joint Genome Institute (JGI-PGF)"/>
            <person name="Walter F."/>
            <person name="Albersmeier A."/>
            <person name="Kalinowski J."/>
            <person name="Ruckert C."/>
        </authorList>
    </citation>
    <scope>NUCLEOTIDE SEQUENCE</scope>
    <source>
        <strain evidence="8">CGMCC 1.15958</strain>
    </source>
</reference>
<dbReference type="Pfam" id="PF00196">
    <property type="entry name" value="GerE"/>
    <property type="match status" value="1"/>
</dbReference>
<dbReference type="Gene3D" id="1.10.10.10">
    <property type="entry name" value="Winged helix-like DNA-binding domain superfamily/Winged helix DNA-binding domain"/>
    <property type="match status" value="1"/>
</dbReference>
<evidence type="ECO:0000256" key="2">
    <source>
        <dbReference type="ARBA" id="ARBA00023015"/>
    </source>
</evidence>
<proteinExistence type="predicted"/>
<keyword evidence="2" id="KW-0805">Transcription regulation</keyword>
<dbReference type="Pfam" id="PF00072">
    <property type="entry name" value="Response_reg"/>
    <property type="match status" value="1"/>
</dbReference>
<name>A0A917DJ94_9BACT</name>
<evidence type="ECO:0000256" key="1">
    <source>
        <dbReference type="ARBA" id="ARBA00022553"/>
    </source>
</evidence>
<keyword evidence="3 8" id="KW-0238">DNA-binding</keyword>
<dbReference type="Proteomes" id="UP000609064">
    <property type="component" value="Unassembled WGS sequence"/>
</dbReference>
<dbReference type="SMART" id="SM00421">
    <property type="entry name" value="HTH_LUXR"/>
    <property type="match status" value="1"/>
</dbReference>
<dbReference type="InterPro" id="IPR011006">
    <property type="entry name" value="CheY-like_superfamily"/>
</dbReference>
<organism evidence="8 9">
    <name type="scientific">Emticicia aquatilis</name>
    <dbReference type="NCBI Taxonomy" id="1537369"/>
    <lineage>
        <taxon>Bacteria</taxon>
        <taxon>Pseudomonadati</taxon>
        <taxon>Bacteroidota</taxon>
        <taxon>Cytophagia</taxon>
        <taxon>Cytophagales</taxon>
        <taxon>Leadbetterellaceae</taxon>
        <taxon>Emticicia</taxon>
    </lineage>
</organism>
<keyword evidence="4" id="KW-0804">Transcription</keyword>
<feature type="domain" description="HTH luxR-type" evidence="6">
    <location>
        <begin position="122"/>
        <end position="187"/>
    </location>
</feature>
<dbReference type="Gene3D" id="3.40.50.2300">
    <property type="match status" value="1"/>
</dbReference>
<dbReference type="CDD" id="cd17535">
    <property type="entry name" value="REC_NarL-like"/>
    <property type="match status" value="1"/>
</dbReference>
<dbReference type="GO" id="GO:0006355">
    <property type="term" value="P:regulation of DNA-templated transcription"/>
    <property type="evidence" value="ECO:0007669"/>
    <property type="project" value="InterPro"/>
</dbReference>
<dbReference type="GO" id="GO:0003677">
    <property type="term" value="F:DNA binding"/>
    <property type="evidence" value="ECO:0007669"/>
    <property type="project" value="UniProtKB-KW"/>
</dbReference>
<dbReference type="InterPro" id="IPR016032">
    <property type="entry name" value="Sig_transdc_resp-reg_C-effctor"/>
</dbReference>
<accession>A0A917DJ94</accession>
<gene>
    <name evidence="8" type="ORF">GCM10011514_02680</name>
</gene>
<evidence type="ECO:0000259" key="7">
    <source>
        <dbReference type="PROSITE" id="PS50110"/>
    </source>
</evidence>
<feature type="modified residue" description="4-aspartylphosphate" evidence="5">
    <location>
        <position position="33"/>
    </location>
</feature>
<reference evidence="8" key="2">
    <citation type="submission" date="2020-09" db="EMBL/GenBank/DDBJ databases">
        <authorList>
            <person name="Sun Q."/>
            <person name="Zhou Y."/>
        </authorList>
    </citation>
    <scope>NUCLEOTIDE SEQUENCE</scope>
    <source>
        <strain evidence="8">CGMCC 1.15958</strain>
    </source>
</reference>
<dbReference type="InterPro" id="IPR058245">
    <property type="entry name" value="NreC/VraR/RcsB-like_REC"/>
</dbReference>
<keyword evidence="1 5" id="KW-0597">Phosphoprotein</keyword>
<evidence type="ECO:0000259" key="6">
    <source>
        <dbReference type="PROSITE" id="PS50043"/>
    </source>
</evidence>
<comment type="caution">
    <text evidence="8">The sequence shown here is derived from an EMBL/GenBank/DDBJ whole genome shotgun (WGS) entry which is preliminary data.</text>
</comment>
<dbReference type="PANTHER" id="PTHR43214:SF41">
    <property type="entry name" value="NITRATE_NITRITE RESPONSE REGULATOR PROTEIN NARP"/>
    <property type="match status" value="1"/>
</dbReference>
<sequence>MQMKEVASINVFQRGNEVLNFLETNSADVVISDLQMPEMNGIQLTAKIHEKFPNIKVLILTIDDEPPKIRQAISAGASGYLLKDTDKTELEEAIKKLHQGLPYYSEKVLKIITTGEKDKSLIDKELAQLSAREIDVLKLIAQEYSTNEIADLLFVSVNTVESHRKSLMKKLDVKNVVGLIKFAMRHKLVE</sequence>
<dbReference type="PRINTS" id="PR00038">
    <property type="entry name" value="HTHLUXR"/>
</dbReference>
<dbReference type="InterPro" id="IPR000792">
    <property type="entry name" value="Tscrpt_reg_LuxR_C"/>
</dbReference>
<dbReference type="PROSITE" id="PS50110">
    <property type="entry name" value="RESPONSE_REGULATORY"/>
    <property type="match status" value="1"/>
</dbReference>